<keyword evidence="2" id="KW-0732">Signal</keyword>
<dbReference type="PANTHER" id="PTHR34216">
    <property type="match status" value="1"/>
</dbReference>
<evidence type="ECO:0000256" key="2">
    <source>
        <dbReference type="ARBA" id="ARBA00022729"/>
    </source>
</evidence>
<evidence type="ECO:0000259" key="3">
    <source>
        <dbReference type="PROSITE" id="PS51677"/>
    </source>
</evidence>
<dbReference type="CDD" id="cd10918">
    <property type="entry name" value="CE4_NodB_like_5s_6s"/>
    <property type="match status" value="1"/>
</dbReference>
<dbReference type="InterPro" id="IPR051398">
    <property type="entry name" value="Polysacch_Deacetylase"/>
</dbReference>
<organism evidence="4 5">
    <name type="scientific">Lacimicrobium alkaliphilum</name>
    <dbReference type="NCBI Taxonomy" id="1526571"/>
    <lineage>
        <taxon>Bacteria</taxon>
        <taxon>Pseudomonadati</taxon>
        <taxon>Pseudomonadota</taxon>
        <taxon>Gammaproteobacteria</taxon>
        <taxon>Alteromonadales</taxon>
        <taxon>Alteromonadaceae</taxon>
        <taxon>Lacimicrobium</taxon>
    </lineage>
</organism>
<accession>A0A0U2ZGS1</accession>
<evidence type="ECO:0000313" key="4">
    <source>
        <dbReference type="EMBL" id="ALS97660.1"/>
    </source>
</evidence>
<dbReference type="InterPro" id="IPR011330">
    <property type="entry name" value="Glyco_hydro/deAcase_b/a-brl"/>
</dbReference>
<dbReference type="GO" id="GO:0005576">
    <property type="term" value="C:extracellular region"/>
    <property type="evidence" value="ECO:0007669"/>
    <property type="project" value="UniProtKB-SubCell"/>
</dbReference>
<dbReference type="Pfam" id="PF01522">
    <property type="entry name" value="Polysacc_deac_1"/>
    <property type="match status" value="1"/>
</dbReference>
<name>A0A0U2ZGS1_9ALTE</name>
<reference evidence="4 5" key="1">
    <citation type="submission" date="2015-12" db="EMBL/GenBank/DDBJ databases">
        <title>Complete genome of Lacimicrobium alkaliphilum KCTC 32984.</title>
        <authorList>
            <person name="Kim S.-G."/>
            <person name="Lee Y.-J."/>
        </authorList>
    </citation>
    <scope>NUCLEOTIDE SEQUENCE [LARGE SCALE GENOMIC DNA]</scope>
    <source>
        <strain evidence="4 5">YelD216</strain>
    </source>
</reference>
<dbReference type="InterPro" id="IPR002509">
    <property type="entry name" value="NODB_dom"/>
</dbReference>
<dbReference type="Proteomes" id="UP000068447">
    <property type="component" value="Chromosome"/>
</dbReference>
<dbReference type="PANTHER" id="PTHR34216:SF3">
    <property type="entry name" value="POLY-BETA-1,6-N-ACETYL-D-GLUCOSAMINE N-DEACETYLASE"/>
    <property type="match status" value="1"/>
</dbReference>
<dbReference type="OrthoDB" id="9814639at2"/>
<keyword evidence="5" id="KW-1185">Reference proteome</keyword>
<dbReference type="GO" id="GO:0005975">
    <property type="term" value="P:carbohydrate metabolic process"/>
    <property type="evidence" value="ECO:0007669"/>
    <property type="project" value="InterPro"/>
</dbReference>
<dbReference type="AlphaFoldDB" id="A0A0U2ZGS1"/>
<evidence type="ECO:0000313" key="5">
    <source>
        <dbReference type="Proteomes" id="UP000068447"/>
    </source>
</evidence>
<comment type="subcellular location">
    <subcellularLocation>
        <location evidence="1">Secreted</location>
    </subcellularLocation>
</comment>
<gene>
    <name evidence="4" type="ORF">AT746_04825</name>
</gene>
<dbReference type="GO" id="GO:0016810">
    <property type="term" value="F:hydrolase activity, acting on carbon-nitrogen (but not peptide) bonds"/>
    <property type="evidence" value="ECO:0007669"/>
    <property type="project" value="InterPro"/>
</dbReference>
<dbReference type="SUPFAM" id="SSF88713">
    <property type="entry name" value="Glycoside hydrolase/deacetylase"/>
    <property type="match status" value="1"/>
</dbReference>
<feature type="domain" description="NodB homology" evidence="3">
    <location>
        <begin position="85"/>
        <end position="332"/>
    </location>
</feature>
<dbReference type="KEGG" id="lal:AT746_04825"/>
<protein>
    <recommendedName>
        <fullName evidence="3">NodB homology domain-containing protein</fullName>
    </recommendedName>
</protein>
<sequence length="332" mass="38808">MKTLIFRLSKILGLFYLARKLTADKTRILCYHGISVDDEHKFRPGLFMQKSTFARRMQLLKKWKFTSINLDDYVAQREQGQVQKDSLIITIDDGWQAILDGMWPEIKACQFQATLYLSSYFIQHRRPVFKVAVFYLFWKHNRPFKPAQDSCLEEYRAQELDAAKLLEVVKQLGSDYEQPVLKELCAYFGESIEAWQQSGKFMFLSPQQVSELHKQGLAIELHTHKHRFSEVGLEEARQELERNHQAIVEMTGKQPKHFCYPRGEFREEQLKVLSDMGIQSATTTDNELCSIKHHTYKLPRIMDNDNISELEFEAEISGFMTLLRGLGRRGQS</sequence>
<evidence type="ECO:0000256" key="1">
    <source>
        <dbReference type="ARBA" id="ARBA00004613"/>
    </source>
</evidence>
<dbReference type="EMBL" id="CP013650">
    <property type="protein sequence ID" value="ALS97660.1"/>
    <property type="molecule type" value="Genomic_DNA"/>
</dbReference>
<proteinExistence type="predicted"/>
<dbReference type="STRING" id="1526571.AT746_04825"/>
<dbReference type="Gene3D" id="3.20.20.370">
    <property type="entry name" value="Glycoside hydrolase/deacetylase"/>
    <property type="match status" value="1"/>
</dbReference>
<dbReference type="RefSeq" id="WP_062477205.1">
    <property type="nucleotide sequence ID" value="NZ_CP013650.1"/>
</dbReference>
<dbReference type="PROSITE" id="PS51677">
    <property type="entry name" value="NODB"/>
    <property type="match status" value="1"/>
</dbReference>